<dbReference type="Pfam" id="PF00216">
    <property type="entry name" value="Bac_DNA_binding"/>
    <property type="match status" value="1"/>
</dbReference>
<dbReference type="GO" id="GO:0003677">
    <property type="term" value="F:DNA binding"/>
    <property type="evidence" value="ECO:0007669"/>
    <property type="project" value="UniProtKB-KW"/>
</dbReference>
<dbReference type="HOGENOM" id="CLU_105066_2_1_5"/>
<dbReference type="CDD" id="cd13836">
    <property type="entry name" value="IHF_B"/>
    <property type="match status" value="1"/>
</dbReference>
<comment type="similarity">
    <text evidence="1 3">Belongs to the bacterial histone-like protein family.</text>
</comment>
<dbReference type="PRINTS" id="PR01727">
    <property type="entry name" value="DNABINDINGHU"/>
</dbReference>
<proteinExistence type="inferred from homology"/>
<protein>
    <submittedName>
        <fullName evidence="4">Integration host factor beta subunit</fullName>
    </submittedName>
</protein>
<dbReference type="PANTHER" id="PTHR33175">
    <property type="entry name" value="DNA-BINDING PROTEIN HU"/>
    <property type="match status" value="1"/>
</dbReference>
<dbReference type="EMBL" id="CP003789">
    <property type="protein sequence ID" value="AGA65296.1"/>
    <property type="molecule type" value="Genomic_DNA"/>
</dbReference>
<dbReference type="NCBIfam" id="NF001222">
    <property type="entry name" value="PRK00199.1"/>
    <property type="match status" value="1"/>
</dbReference>
<dbReference type="PANTHER" id="PTHR33175:SF5">
    <property type="entry name" value="INTEGRATION HOST FACTOR SUBUNIT BETA"/>
    <property type="match status" value="1"/>
</dbReference>
<dbReference type="SUPFAM" id="SSF47729">
    <property type="entry name" value="IHF-like DNA-binding proteins"/>
    <property type="match status" value="1"/>
</dbReference>
<accession>L0EY35</accession>
<evidence type="ECO:0000313" key="5">
    <source>
        <dbReference type="Proteomes" id="UP000010799"/>
    </source>
</evidence>
<organism evidence="4 5">
    <name type="scientific">Liberibacter crescens (strain BT-1)</name>
    <dbReference type="NCBI Taxonomy" id="1215343"/>
    <lineage>
        <taxon>Bacteria</taxon>
        <taxon>Pseudomonadati</taxon>
        <taxon>Pseudomonadota</taxon>
        <taxon>Alphaproteobacteria</taxon>
        <taxon>Hyphomicrobiales</taxon>
        <taxon>Rhizobiaceae</taxon>
        <taxon>Liberibacter</taxon>
    </lineage>
</organism>
<evidence type="ECO:0000313" key="4">
    <source>
        <dbReference type="EMBL" id="AGA65296.1"/>
    </source>
</evidence>
<dbReference type="RefSeq" id="WP_015273721.1">
    <property type="nucleotide sequence ID" value="NC_019907.1"/>
</dbReference>
<dbReference type="Proteomes" id="UP000010799">
    <property type="component" value="Chromosome"/>
</dbReference>
<dbReference type="GO" id="GO:0005829">
    <property type="term" value="C:cytosol"/>
    <property type="evidence" value="ECO:0007669"/>
    <property type="project" value="TreeGrafter"/>
</dbReference>
<dbReference type="InterPro" id="IPR000119">
    <property type="entry name" value="Hist_DNA-bd"/>
</dbReference>
<keyword evidence="5" id="KW-1185">Reference proteome</keyword>
<sequence>MIKSELVKIIAEKNPHIRQIDIENIVNVVLDEISGALALGQRIELRGFGIFSVKNCHSRIARNPRTGEKLFIEEKWMPVFKVGKELCKRLNLQSDSNIK</sequence>
<evidence type="ECO:0000256" key="2">
    <source>
        <dbReference type="ARBA" id="ARBA00023125"/>
    </source>
</evidence>
<gene>
    <name evidence="4" type="ordered locus">B488_13040</name>
</gene>
<dbReference type="KEGG" id="lcc:B488_13040"/>
<evidence type="ECO:0000256" key="1">
    <source>
        <dbReference type="ARBA" id="ARBA00010529"/>
    </source>
</evidence>
<name>L0EY35_LIBCB</name>
<dbReference type="AlphaFoldDB" id="L0EY35"/>
<dbReference type="SMART" id="SM00411">
    <property type="entry name" value="BHL"/>
    <property type="match status" value="1"/>
</dbReference>
<keyword evidence="2" id="KW-0238">DNA-binding</keyword>
<dbReference type="GO" id="GO:0030527">
    <property type="term" value="F:structural constituent of chromatin"/>
    <property type="evidence" value="ECO:0007669"/>
    <property type="project" value="InterPro"/>
</dbReference>
<dbReference type="STRING" id="1215343.B488_13040"/>
<dbReference type="InterPro" id="IPR010992">
    <property type="entry name" value="IHF-like_DNA-bd_dom_sf"/>
</dbReference>
<dbReference type="Gene3D" id="4.10.520.10">
    <property type="entry name" value="IHF-like DNA-binding proteins"/>
    <property type="match status" value="1"/>
</dbReference>
<evidence type="ECO:0000256" key="3">
    <source>
        <dbReference type="RuleBase" id="RU003939"/>
    </source>
</evidence>
<reference evidence="4 5" key="1">
    <citation type="journal article" date="2012" name="Stand. Genomic Sci.">
        <title>Complete genome sequence of Liberibacter crescens BT-1.</title>
        <authorList>
            <person name="Leonard M.T."/>
            <person name="Fagen J.R."/>
            <person name="Davis-Richardson A.G."/>
            <person name="Davis M.J."/>
            <person name="Triplett E.W."/>
        </authorList>
    </citation>
    <scope>NUCLEOTIDE SEQUENCE [LARGE SCALE GENOMIC DNA]</scope>
    <source>
        <strain evidence="4 5">BT-1</strain>
    </source>
</reference>
<dbReference type="PATRIC" id="fig|1215343.11.peg.1345"/>
<dbReference type="eggNOG" id="COG0776">
    <property type="taxonomic scope" value="Bacteria"/>
</dbReference>